<comment type="similarity">
    <text evidence="1">Belongs to the LDH2/MDH2 oxidoreductase family.</text>
</comment>
<reference evidence="3 4" key="2">
    <citation type="journal article" date="2014" name="Extremophiles">
        <title>Analysis of the complete genome of Fervidococcus fontis confirms the distinct phylogenetic position of the order Fervidicoccales and suggests its environmental function.</title>
        <authorList>
            <person name="Lebedinsky A.V."/>
            <person name="Mardanov A.V."/>
            <person name="Kublanov I.V."/>
            <person name="Gumerov V.M."/>
            <person name="Beletsky A.V."/>
            <person name="Perevalova A.A."/>
            <person name="Bidzhieva S.Kh."/>
            <person name="Bonch-Osmolovskaya E.A."/>
            <person name="Skryabin K.G."/>
            <person name="Ravin N.V."/>
        </authorList>
    </citation>
    <scope>NUCLEOTIDE SEQUENCE [LARGE SCALE GENOMIC DNA]</scope>
    <source>
        <strain evidence="4">DSM 19380 / VKM B-2539 / Kam940</strain>
    </source>
</reference>
<dbReference type="InterPro" id="IPR036111">
    <property type="entry name" value="Mal/L-sulfo/L-lacto_DH-like_sf"/>
</dbReference>
<dbReference type="InterPro" id="IPR043144">
    <property type="entry name" value="Mal/L-sulf/L-lact_DH-like_ah"/>
</dbReference>
<gene>
    <name evidence="3" type="ordered locus">FFONT_1249</name>
</gene>
<dbReference type="HOGENOM" id="CLU_040452_3_1_2"/>
<organism evidence="3 4">
    <name type="scientific">Fervidicoccus fontis (strain DSM 19380 / JCM 18336 / VKM B-2539 / Kam940)</name>
    <dbReference type="NCBI Taxonomy" id="1163730"/>
    <lineage>
        <taxon>Archaea</taxon>
        <taxon>Thermoproteota</taxon>
        <taxon>Thermoprotei</taxon>
        <taxon>Fervidicoccales</taxon>
        <taxon>Fervidicoccaceae</taxon>
        <taxon>Fervidicoccus</taxon>
    </lineage>
</organism>
<dbReference type="OrthoDB" id="40552at2157"/>
<keyword evidence="2" id="KW-0560">Oxidoreductase</keyword>
<reference evidence="4" key="1">
    <citation type="submission" date="2012-03" db="EMBL/GenBank/DDBJ databases">
        <title>Fervidicoccus fontis complete genome analysis confirms its distinct phylogenetic position and predicts its environmental function.</title>
        <authorList>
            <person name="Lebedinsky A.V."/>
            <person name="Mardanov A.V."/>
            <person name="Gumerov V.M."/>
            <person name="Beletsky A.V."/>
            <person name="Kublanov I.V."/>
            <person name="Perevalova A.A."/>
            <person name="Bonch-Osmolovskaya E.A."/>
            <person name="Ravin N.V."/>
            <person name="Skryabin K.G."/>
        </authorList>
    </citation>
    <scope>NUCLEOTIDE SEQUENCE [LARGE SCALE GENOMIC DNA]</scope>
    <source>
        <strain evidence="4">DSM 19380 / VKM B-2539 / Kam940</strain>
    </source>
</reference>
<keyword evidence="4" id="KW-1185">Reference proteome</keyword>
<dbReference type="STRING" id="1163730.FFONT_1249"/>
<dbReference type="Gene3D" id="3.30.1370.60">
    <property type="entry name" value="Hypothetical oxidoreductase yiak, domain 2"/>
    <property type="match status" value="1"/>
</dbReference>
<dbReference type="PANTHER" id="PTHR11091:SF0">
    <property type="entry name" value="MALATE DEHYDROGENASE"/>
    <property type="match status" value="1"/>
</dbReference>
<dbReference type="InterPro" id="IPR003767">
    <property type="entry name" value="Malate/L-lactate_DH-like"/>
</dbReference>
<proteinExistence type="inferred from homology"/>
<dbReference type="AlphaFoldDB" id="I0A2N0"/>
<protein>
    <submittedName>
        <fullName evidence="3">Malate dehydrogenase</fullName>
    </submittedName>
</protein>
<dbReference type="PANTHER" id="PTHR11091">
    <property type="entry name" value="OXIDOREDUCTASE-RELATED"/>
    <property type="match status" value="1"/>
</dbReference>
<sequence>MNNNSYYELYEKETPKSSGEYVRIKEEELRALVENIFENNGLSKEHSKIVTDVLVSADLMGISSHGVQRVNRYIMGLKKCCVNPRPEIKVVREIGATAVIDADAGLGHIAGLKAMDLAIEKAKTYGTSLVLVKNSQHFGIAGYYALKAIEKKLIGVAMTNSESLVSYVNTVGKTLGTNPIAIAIPKASLPPILFDAATSIIPVGKVEIYAKEEKELPHGWVLGDDGKVISKDSKKALEMIKNNRASLLPLGGIGEEFGGHKGSGLAFIIDIITGVLSGAAWGIHVGYTVGEKPANVGHAFAAVNIESFMELAEFEKRLEKYIEEIKSLRKIPNADSIWIPGEKAWYTMQTRKKIGIPLHKNVCNELNKIALDSGINERLNCL</sequence>
<evidence type="ECO:0000313" key="3">
    <source>
        <dbReference type="EMBL" id="AFH43237.1"/>
    </source>
</evidence>
<dbReference type="eggNOG" id="arCOG04874">
    <property type="taxonomic scope" value="Archaea"/>
</dbReference>
<dbReference type="Pfam" id="PF02615">
    <property type="entry name" value="Ldh_2"/>
    <property type="match status" value="1"/>
</dbReference>
<dbReference type="Gene3D" id="1.10.1530.10">
    <property type="match status" value="1"/>
</dbReference>
<dbReference type="InterPro" id="IPR043143">
    <property type="entry name" value="Mal/L-sulf/L-lact_DH-like_NADP"/>
</dbReference>
<dbReference type="RefSeq" id="WP_014558386.1">
    <property type="nucleotide sequence ID" value="NC_017461.1"/>
</dbReference>
<dbReference type="InParanoid" id="I0A2N0"/>
<dbReference type="Proteomes" id="UP000007391">
    <property type="component" value="Chromosome"/>
</dbReference>
<dbReference type="EMBL" id="CP003423">
    <property type="protein sequence ID" value="AFH43237.1"/>
    <property type="molecule type" value="Genomic_DNA"/>
</dbReference>
<accession>I0A2N0</accession>
<evidence type="ECO:0000256" key="1">
    <source>
        <dbReference type="ARBA" id="ARBA00006056"/>
    </source>
</evidence>
<evidence type="ECO:0000313" key="4">
    <source>
        <dbReference type="Proteomes" id="UP000007391"/>
    </source>
</evidence>
<dbReference type="GO" id="GO:0016491">
    <property type="term" value="F:oxidoreductase activity"/>
    <property type="evidence" value="ECO:0007669"/>
    <property type="project" value="UniProtKB-KW"/>
</dbReference>
<dbReference type="KEGG" id="ffo:FFONT_1249"/>
<dbReference type="GeneID" id="12450351"/>
<evidence type="ECO:0000256" key="2">
    <source>
        <dbReference type="ARBA" id="ARBA00023002"/>
    </source>
</evidence>
<dbReference type="SUPFAM" id="SSF89733">
    <property type="entry name" value="L-sulfolactate dehydrogenase-like"/>
    <property type="match status" value="1"/>
</dbReference>
<name>I0A2N0_FERFK</name>